<keyword evidence="1" id="KW-0812">Transmembrane</keyword>
<dbReference type="EMBL" id="CP114194">
    <property type="protein sequence ID" value="WAT88924.1"/>
    <property type="molecule type" value="Genomic_DNA"/>
</dbReference>
<reference evidence="2" key="1">
    <citation type="submission" date="2022-12" db="EMBL/GenBank/DDBJ databases">
        <title>Vibrio parahaemolyticus become highly virulent by producing novel Tc toxins.</title>
        <authorList>
            <person name="Yang F."/>
            <person name="You Y."/>
            <person name="Lai Q."/>
            <person name="Xu L."/>
            <person name="Li F."/>
        </authorList>
    </citation>
    <scope>NUCLEOTIDE SEQUENCE</scope>
    <source>
        <strain evidence="2">Vp-HL-202005</strain>
    </source>
</reference>
<dbReference type="RefSeq" id="WP_069536061.1">
    <property type="nucleotide sequence ID" value="NZ_CP114194.1"/>
</dbReference>
<gene>
    <name evidence="2" type="ORF">O1Q84_09520</name>
</gene>
<name>A0AA47JDY6_VIBPH</name>
<accession>A0AA47JDY6</accession>
<dbReference type="Proteomes" id="UP001156560">
    <property type="component" value="Chromosome 1"/>
</dbReference>
<evidence type="ECO:0000313" key="3">
    <source>
        <dbReference type="Proteomes" id="UP001156560"/>
    </source>
</evidence>
<proteinExistence type="predicted"/>
<protein>
    <submittedName>
        <fullName evidence="2">Uncharacterized protein</fullName>
    </submittedName>
</protein>
<organism evidence="2 3">
    <name type="scientific">Vibrio parahaemolyticus</name>
    <dbReference type="NCBI Taxonomy" id="670"/>
    <lineage>
        <taxon>Bacteria</taxon>
        <taxon>Pseudomonadati</taxon>
        <taxon>Pseudomonadota</taxon>
        <taxon>Gammaproteobacteria</taxon>
        <taxon>Vibrionales</taxon>
        <taxon>Vibrionaceae</taxon>
        <taxon>Vibrio</taxon>
    </lineage>
</organism>
<sequence length="87" mass="9578">MNKFLLAIILMVSSLIGVFATGLQFDLFGSPINLLERPATLLFYAFIFLGIFGVFFSIFSLKRALIGLAIVVLIYGCLFVLGKIIRG</sequence>
<evidence type="ECO:0000256" key="1">
    <source>
        <dbReference type="SAM" id="Phobius"/>
    </source>
</evidence>
<feature type="transmembrane region" description="Helical" evidence="1">
    <location>
        <begin position="39"/>
        <end position="58"/>
    </location>
</feature>
<keyword evidence="1" id="KW-1133">Transmembrane helix</keyword>
<evidence type="ECO:0000313" key="2">
    <source>
        <dbReference type="EMBL" id="WAT88924.1"/>
    </source>
</evidence>
<dbReference type="AlphaFoldDB" id="A0AA47JDY6"/>
<feature type="transmembrane region" description="Helical" evidence="1">
    <location>
        <begin position="65"/>
        <end position="85"/>
    </location>
</feature>
<keyword evidence="1" id="KW-0472">Membrane</keyword>